<dbReference type="AlphaFoldDB" id="A0A8J3G0N8"/>
<proteinExistence type="predicted"/>
<dbReference type="Proteomes" id="UP000614287">
    <property type="component" value="Unassembled WGS sequence"/>
</dbReference>
<organism evidence="1 2">
    <name type="scientific">Formosimonas limnophila</name>
    <dbReference type="NCBI Taxonomy" id="1384487"/>
    <lineage>
        <taxon>Bacteria</taxon>
        <taxon>Pseudomonadati</taxon>
        <taxon>Pseudomonadota</taxon>
        <taxon>Betaproteobacteria</taxon>
        <taxon>Burkholderiales</taxon>
        <taxon>Burkholderiaceae</taxon>
        <taxon>Formosimonas</taxon>
    </lineage>
</organism>
<protein>
    <submittedName>
        <fullName evidence="1">Uncharacterized protein</fullName>
    </submittedName>
</protein>
<dbReference type="EMBL" id="BMZG01000009">
    <property type="protein sequence ID" value="GHA77279.1"/>
    <property type="molecule type" value="Genomic_DNA"/>
</dbReference>
<sequence length="55" mass="5963">MAARFWAWPVWLSDGVPEFEVVVTAFVVVVVCINELVAEGVTVDDVVLEASVLAD</sequence>
<evidence type="ECO:0000313" key="2">
    <source>
        <dbReference type="Proteomes" id="UP000614287"/>
    </source>
</evidence>
<name>A0A8J3G0N8_9BURK</name>
<comment type="caution">
    <text evidence="1">The sequence shown here is derived from an EMBL/GenBank/DDBJ whole genome shotgun (WGS) entry which is preliminary data.</text>
</comment>
<reference evidence="1" key="2">
    <citation type="submission" date="2020-09" db="EMBL/GenBank/DDBJ databases">
        <authorList>
            <person name="Sun Q."/>
            <person name="Kim S."/>
        </authorList>
    </citation>
    <scope>NUCLEOTIDE SEQUENCE</scope>
    <source>
        <strain evidence="1">KCTC 32501</strain>
    </source>
</reference>
<evidence type="ECO:0000313" key="1">
    <source>
        <dbReference type="EMBL" id="GHA77279.1"/>
    </source>
</evidence>
<gene>
    <name evidence="1" type="ORF">GCM10009007_17860</name>
</gene>
<reference evidence="1" key="1">
    <citation type="journal article" date="2014" name="Int. J. Syst. Evol. Microbiol.">
        <title>Complete genome sequence of Corynebacterium casei LMG S-19264T (=DSM 44701T), isolated from a smear-ripened cheese.</title>
        <authorList>
            <consortium name="US DOE Joint Genome Institute (JGI-PGF)"/>
            <person name="Walter F."/>
            <person name="Albersmeier A."/>
            <person name="Kalinowski J."/>
            <person name="Ruckert C."/>
        </authorList>
    </citation>
    <scope>NUCLEOTIDE SEQUENCE</scope>
    <source>
        <strain evidence="1">KCTC 32501</strain>
    </source>
</reference>
<accession>A0A8J3G0N8</accession>
<keyword evidence="2" id="KW-1185">Reference proteome</keyword>